<reference evidence="3 4" key="1">
    <citation type="submission" date="2020-04" db="EMBL/GenBank/DDBJ databases">
        <title>Paraburkholderia sp. G-4-1-8 isolated from soil.</title>
        <authorList>
            <person name="Dahal R.H."/>
        </authorList>
    </citation>
    <scope>NUCLEOTIDE SEQUENCE [LARGE SCALE GENOMIC DNA]</scope>
    <source>
        <strain evidence="3 4">G-4-1-8</strain>
    </source>
</reference>
<dbReference type="GO" id="GO:0008168">
    <property type="term" value="F:methyltransferase activity"/>
    <property type="evidence" value="ECO:0007669"/>
    <property type="project" value="UniProtKB-KW"/>
</dbReference>
<organism evidence="3 4">
    <name type="scientific">Paraburkholderia antibiotica</name>
    <dbReference type="NCBI Taxonomy" id="2728839"/>
    <lineage>
        <taxon>Bacteria</taxon>
        <taxon>Pseudomonadati</taxon>
        <taxon>Pseudomonadota</taxon>
        <taxon>Betaproteobacteria</taxon>
        <taxon>Burkholderiales</taxon>
        <taxon>Burkholderiaceae</taxon>
        <taxon>Paraburkholderia</taxon>
    </lineage>
</organism>
<dbReference type="EMBL" id="JABBFZ010000020">
    <property type="protein sequence ID" value="NML34331.1"/>
    <property type="molecule type" value="Genomic_DNA"/>
</dbReference>
<keyword evidence="3" id="KW-0489">Methyltransferase</keyword>
<dbReference type="PANTHER" id="PTHR34203:SF15">
    <property type="entry name" value="SLL1173 PROTEIN"/>
    <property type="match status" value="1"/>
</dbReference>
<feature type="coiled-coil region" evidence="1">
    <location>
        <begin position="404"/>
        <end position="462"/>
    </location>
</feature>
<keyword evidence="4" id="KW-1185">Reference proteome</keyword>
<dbReference type="PANTHER" id="PTHR34203">
    <property type="entry name" value="METHYLTRANSFERASE, FKBM FAMILY PROTEIN"/>
    <property type="match status" value="1"/>
</dbReference>
<dbReference type="Proteomes" id="UP000583127">
    <property type="component" value="Unassembled WGS sequence"/>
</dbReference>
<dbReference type="InterPro" id="IPR006342">
    <property type="entry name" value="FkbM_mtfrase"/>
</dbReference>
<dbReference type="InterPro" id="IPR052514">
    <property type="entry name" value="SAM-dependent_MTase"/>
</dbReference>
<sequence length="1036" mass="114513">MTTNQNNQAGLESHLKEMGEENNQLLLELHRVQEELEQYYLRNEELENAGRSASPGDIALAKGWVDDELPDVLAESHRFQALVETQKKIYQLEAQNSLTAKLGNILIRSVDSPGSLLSVPGKLGKIWWTSSRQTPPRLLGGKGFDKVIAAYNEGGLDAVEKLLVGVVVSPAMRANAYTALARHLASSDRVKAAEAARRAHALDPKPYRLKWLAFKLHDAGDVVEAEAMLDILPPDTSFSDSEARQAGRLRYEAKNARQRDAKQKTGFSESRAAMATKLTNLEKARDAQAKLAAERAREIDGLKKVRAKLEAEKSTLARWQADTVRLAEERARKIDELKQTQARLEAEKSVLAARQAGTASLADERAQEIDGLKQALAWLDAEKSALAERLAETVDLADERAQEIDGLKHAQAQLEVEKSALSEQQVETEKLAEERAQAIDGLKQAQARLETENSALAARQADTAKLADERAREIDALKQMQAKLETDKSALAGWQADTAKLAEERVREIGALKQVQGKLEAEKSALAERQAETAKLAEERAKEIDGLKQAQAKLETEKSALAGRQAEAAKLAEERARKIDELKEAQAKLDAEKSALAGRQAEAAKLAEERARKIDELKQAQTKLENEKSALAARQADTTKLAEEHAKEIDGVKQAHAKLDAEKSALAGRQAEAAKLAEERARKIEELKQAHATLETEKSALAGRQAEATKLAEERARKIDELKQTQTKLETEKSALAGRQAEAAKLAEERARKIDELKQTQTKLEAEKTALRTRNQISARKNKGDDDIDDLIVDLEMFFTGKAIVYVDVGAYVGGVFLKIKRMAKKFRIHEAHLFEPNPVSYEQLLTNLAGSSGSVVHTYNLAVSESNEANQLVKAGSMTKALSNDVQIKNGPSDIFVVDCVGLDAQKSIFTDGKINLLKIDVEGKELDVLASARQLLATQSVDILYIEVGFNVSGTQQTYFAEIDRLLQSFGYRVLRIYEQKEEWMSDSPLLRRANIAYMSEKFANAHPLTLMRELQDLKARLNELMASDSKDKK</sequence>
<feature type="coiled-coil region" evidence="1">
    <location>
        <begin position="292"/>
        <end position="354"/>
    </location>
</feature>
<evidence type="ECO:0000313" key="4">
    <source>
        <dbReference type="Proteomes" id="UP000583127"/>
    </source>
</evidence>
<dbReference type="RefSeq" id="WP_169500511.1">
    <property type="nucleotide sequence ID" value="NZ_JABBFZ010000020.1"/>
</dbReference>
<feature type="domain" description="Methyltransferase FkbM" evidence="2">
    <location>
        <begin position="808"/>
        <end position="976"/>
    </location>
</feature>
<dbReference type="SUPFAM" id="SSF53335">
    <property type="entry name" value="S-adenosyl-L-methionine-dependent methyltransferases"/>
    <property type="match status" value="1"/>
</dbReference>
<dbReference type="AlphaFoldDB" id="A0A7Y0A0P5"/>
<keyword evidence="3" id="KW-0808">Transferase</keyword>
<keyword evidence="1" id="KW-0175">Coiled coil</keyword>
<accession>A0A7Y0A0P5</accession>
<feature type="coiled-coil region" evidence="1">
    <location>
        <begin position="512"/>
        <end position="774"/>
    </location>
</feature>
<dbReference type="Gene3D" id="3.40.50.150">
    <property type="entry name" value="Vaccinia Virus protein VP39"/>
    <property type="match status" value="1"/>
</dbReference>
<proteinExistence type="predicted"/>
<name>A0A7Y0A0P5_9BURK</name>
<evidence type="ECO:0000256" key="1">
    <source>
        <dbReference type="SAM" id="Coils"/>
    </source>
</evidence>
<dbReference type="NCBIfam" id="TIGR01444">
    <property type="entry name" value="fkbM_fam"/>
    <property type="match status" value="1"/>
</dbReference>
<evidence type="ECO:0000259" key="2">
    <source>
        <dbReference type="Pfam" id="PF05050"/>
    </source>
</evidence>
<gene>
    <name evidence="3" type="ORF">HHL14_26305</name>
</gene>
<evidence type="ECO:0000313" key="3">
    <source>
        <dbReference type="EMBL" id="NML34331.1"/>
    </source>
</evidence>
<comment type="caution">
    <text evidence="3">The sequence shown here is derived from an EMBL/GenBank/DDBJ whole genome shotgun (WGS) entry which is preliminary data.</text>
</comment>
<feature type="coiled-coil region" evidence="1">
    <location>
        <begin position="15"/>
        <end position="49"/>
    </location>
</feature>
<dbReference type="InterPro" id="IPR029063">
    <property type="entry name" value="SAM-dependent_MTases_sf"/>
</dbReference>
<dbReference type="Pfam" id="PF05050">
    <property type="entry name" value="Methyltransf_21"/>
    <property type="match status" value="1"/>
</dbReference>
<protein>
    <submittedName>
        <fullName evidence="3">FkbM family methyltransferase</fullName>
    </submittedName>
</protein>
<dbReference type="GO" id="GO:0032259">
    <property type="term" value="P:methylation"/>
    <property type="evidence" value="ECO:0007669"/>
    <property type="project" value="UniProtKB-KW"/>
</dbReference>